<protein>
    <submittedName>
        <fullName evidence="1">Uncharacterized protein</fullName>
    </submittedName>
</protein>
<name>A0A381T172_9ZZZZ</name>
<organism evidence="1">
    <name type="scientific">marine metagenome</name>
    <dbReference type="NCBI Taxonomy" id="408172"/>
    <lineage>
        <taxon>unclassified sequences</taxon>
        <taxon>metagenomes</taxon>
        <taxon>ecological metagenomes</taxon>
    </lineage>
</organism>
<dbReference type="AlphaFoldDB" id="A0A381T172"/>
<proteinExistence type="predicted"/>
<reference evidence="1" key="1">
    <citation type="submission" date="2018-05" db="EMBL/GenBank/DDBJ databases">
        <authorList>
            <person name="Lanie J.A."/>
            <person name="Ng W.-L."/>
            <person name="Kazmierczak K.M."/>
            <person name="Andrzejewski T.M."/>
            <person name="Davidsen T.M."/>
            <person name="Wayne K.J."/>
            <person name="Tettelin H."/>
            <person name="Glass J.I."/>
            <person name="Rusch D."/>
            <person name="Podicherti R."/>
            <person name="Tsui H.-C.T."/>
            <person name="Winkler M.E."/>
        </authorList>
    </citation>
    <scope>NUCLEOTIDE SEQUENCE</scope>
</reference>
<sequence length="59" mass="6160">MSVPLTLRSLTARPVVAGIATIREWPRTSCPQAGELAVEFLESCVSWQLGLPCCGSGGG</sequence>
<accession>A0A381T172</accession>
<dbReference type="EMBL" id="UINC01003875">
    <property type="protein sequence ID" value="SVA09975.1"/>
    <property type="molecule type" value="Genomic_DNA"/>
</dbReference>
<gene>
    <name evidence="1" type="ORF">METZ01_LOCUS62829</name>
</gene>
<evidence type="ECO:0000313" key="1">
    <source>
        <dbReference type="EMBL" id="SVA09975.1"/>
    </source>
</evidence>